<keyword evidence="2" id="KW-1003">Cell membrane</keyword>
<sequence>MLAWVDRVQRRHAVLAFPYAVLRKYDDDEAGRDAALIAYYGFLSVFPLLLLGVAVVSRALVRDAGLRESVVEAIVPPALGATVDEALASLPTSTLAFVAGLVGLLLSATGVAYSVDRTVNHVAAVPRGDRAGAVVRFLRAVLTVVVLLVGVVAVGCLTVVVAALPGLPLTGRVVVASGSAVIAFAVLLACGWLLLDRPVPVRELCLPAAIGAALVAAMLHLGTRLLAFLVAGAGPVYGGFATVAGVFTLLSLLSHGLVLAAEVAAVRHARLWPRAVDRSRPTVADARALLLLCREQDRTPALRVDVSDVPADQPSEVSRVAGQRVADDGRGEQGEGQRVQPAHVREREPDRPVALDADVHGVRQRDRRDGSQHQHHQTEQDATGDELARPDGTAEHQPRDEHRHPDVGQRQQDGRGQV</sequence>
<dbReference type="Pfam" id="PF03631">
    <property type="entry name" value="Virul_fac_BrkB"/>
    <property type="match status" value="1"/>
</dbReference>
<dbReference type="PANTHER" id="PTHR30213">
    <property type="entry name" value="INNER MEMBRANE PROTEIN YHJD"/>
    <property type="match status" value="1"/>
</dbReference>
<evidence type="ECO:0000313" key="9">
    <source>
        <dbReference type="Proteomes" id="UP000635606"/>
    </source>
</evidence>
<evidence type="ECO:0000256" key="3">
    <source>
        <dbReference type="ARBA" id="ARBA00022692"/>
    </source>
</evidence>
<dbReference type="EMBL" id="BOPH01000102">
    <property type="protein sequence ID" value="GIJ72608.1"/>
    <property type="molecule type" value="Genomic_DNA"/>
</dbReference>
<evidence type="ECO:0000256" key="1">
    <source>
        <dbReference type="ARBA" id="ARBA00004651"/>
    </source>
</evidence>
<feature type="compositionally biased region" description="Low complexity" evidence="6">
    <location>
        <begin position="408"/>
        <end position="418"/>
    </location>
</feature>
<name>A0A8J4A1X5_9ACTN</name>
<evidence type="ECO:0000256" key="6">
    <source>
        <dbReference type="SAM" id="MobiDB-lite"/>
    </source>
</evidence>
<dbReference type="Proteomes" id="UP000635606">
    <property type="component" value="Unassembled WGS sequence"/>
</dbReference>
<keyword evidence="9" id="KW-1185">Reference proteome</keyword>
<evidence type="ECO:0000256" key="4">
    <source>
        <dbReference type="ARBA" id="ARBA00022989"/>
    </source>
</evidence>
<dbReference type="PANTHER" id="PTHR30213:SF1">
    <property type="entry name" value="INNER MEMBRANE PROTEIN YHJD"/>
    <property type="match status" value="1"/>
</dbReference>
<evidence type="ECO:0000313" key="8">
    <source>
        <dbReference type="EMBL" id="GIJ72608.1"/>
    </source>
</evidence>
<protein>
    <submittedName>
        <fullName evidence="8">Uncharacterized protein</fullName>
    </submittedName>
</protein>
<keyword evidence="3 7" id="KW-0812">Transmembrane</keyword>
<evidence type="ECO:0000256" key="7">
    <source>
        <dbReference type="SAM" id="Phobius"/>
    </source>
</evidence>
<evidence type="ECO:0000256" key="5">
    <source>
        <dbReference type="ARBA" id="ARBA00023136"/>
    </source>
</evidence>
<comment type="caution">
    <text evidence="8">The sequence shown here is derived from an EMBL/GenBank/DDBJ whole genome shotgun (WGS) entry which is preliminary data.</text>
</comment>
<reference evidence="8" key="1">
    <citation type="submission" date="2021-01" db="EMBL/GenBank/DDBJ databases">
        <title>Whole genome shotgun sequence of Virgisporangium ochraceum NBRC 16418.</title>
        <authorList>
            <person name="Komaki H."/>
            <person name="Tamura T."/>
        </authorList>
    </citation>
    <scope>NUCLEOTIDE SEQUENCE</scope>
    <source>
        <strain evidence="8">NBRC 16418</strain>
    </source>
</reference>
<dbReference type="GO" id="GO:0005886">
    <property type="term" value="C:plasma membrane"/>
    <property type="evidence" value="ECO:0007669"/>
    <property type="project" value="UniProtKB-SubCell"/>
</dbReference>
<feature type="compositionally biased region" description="Basic and acidic residues" evidence="6">
    <location>
        <begin position="386"/>
        <end position="407"/>
    </location>
</feature>
<feature type="compositionally biased region" description="Basic and acidic residues" evidence="6">
    <location>
        <begin position="343"/>
        <end position="379"/>
    </location>
</feature>
<comment type="subcellular location">
    <subcellularLocation>
        <location evidence="1">Cell membrane</location>
        <topology evidence="1">Multi-pass membrane protein</topology>
    </subcellularLocation>
</comment>
<feature type="transmembrane region" description="Helical" evidence="7">
    <location>
        <begin position="95"/>
        <end position="116"/>
    </location>
</feature>
<dbReference type="InterPro" id="IPR017039">
    <property type="entry name" value="Virul_fac_BrkB"/>
</dbReference>
<gene>
    <name evidence="8" type="ORF">Voc01_075250</name>
</gene>
<evidence type="ECO:0000256" key="2">
    <source>
        <dbReference type="ARBA" id="ARBA00022475"/>
    </source>
</evidence>
<keyword evidence="4 7" id="KW-1133">Transmembrane helix</keyword>
<dbReference type="AlphaFoldDB" id="A0A8J4A1X5"/>
<feature type="transmembrane region" description="Helical" evidence="7">
    <location>
        <begin position="207"/>
        <end position="231"/>
    </location>
</feature>
<proteinExistence type="predicted"/>
<feature type="transmembrane region" description="Helical" evidence="7">
    <location>
        <begin position="173"/>
        <end position="195"/>
    </location>
</feature>
<organism evidence="8 9">
    <name type="scientific">Virgisporangium ochraceum</name>
    <dbReference type="NCBI Taxonomy" id="65505"/>
    <lineage>
        <taxon>Bacteria</taxon>
        <taxon>Bacillati</taxon>
        <taxon>Actinomycetota</taxon>
        <taxon>Actinomycetes</taxon>
        <taxon>Micromonosporales</taxon>
        <taxon>Micromonosporaceae</taxon>
        <taxon>Virgisporangium</taxon>
    </lineage>
</organism>
<feature type="transmembrane region" description="Helical" evidence="7">
    <location>
        <begin position="237"/>
        <end position="261"/>
    </location>
</feature>
<feature type="region of interest" description="Disordered" evidence="6">
    <location>
        <begin position="303"/>
        <end position="418"/>
    </location>
</feature>
<accession>A0A8J4A1X5</accession>
<keyword evidence="5 7" id="KW-0472">Membrane</keyword>
<feature type="transmembrane region" description="Helical" evidence="7">
    <location>
        <begin position="137"/>
        <end position="167"/>
    </location>
</feature>
<feature type="compositionally biased region" description="Basic and acidic residues" evidence="6">
    <location>
        <begin position="325"/>
        <end position="335"/>
    </location>
</feature>
<feature type="transmembrane region" description="Helical" evidence="7">
    <location>
        <begin position="37"/>
        <end position="61"/>
    </location>
</feature>